<protein>
    <submittedName>
        <fullName evidence="1">Uncharacterized protein</fullName>
    </submittedName>
</protein>
<dbReference type="RefSeq" id="WP_143185911.1">
    <property type="nucleotide sequence ID" value="NZ_FNVB01000008.1"/>
</dbReference>
<evidence type="ECO:0000313" key="1">
    <source>
        <dbReference type="EMBL" id="SEG90835.1"/>
    </source>
</evidence>
<sequence>MTTTAAARGRSNRRKGIETERRVARYLNEHGWPKADRYVNNGYRTATRTAADPLDIRETPGLVWSVKYDASHRIAAWFAEVEDKAAAVGADLGVLVERRPGYANPGRWWAYITVADLHGLFAAAHGGTAQLYTSDAARALVCLELGALVLLLRAAGYGTTPAQENSPR</sequence>
<reference evidence="1" key="1">
    <citation type="submission" date="2016-10" db="EMBL/GenBank/DDBJ databases">
        <authorList>
            <person name="de Groot N.N."/>
        </authorList>
    </citation>
    <scope>NUCLEOTIDE SEQUENCE [LARGE SCALE GENOMIC DNA]</scope>
    <source>
        <strain evidence="1">ATCC 20501</strain>
    </source>
</reference>
<proteinExistence type="predicted"/>
<accession>A0A1H6E1M5</accession>
<reference evidence="3 4" key="2">
    <citation type="submission" date="2016-10" db="EMBL/GenBank/DDBJ databases">
        <authorList>
            <person name="Varghese N."/>
            <person name="Submissions S."/>
        </authorList>
    </citation>
    <scope>NUCLEOTIDE SEQUENCE [LARGE SCALE GENOMIC DNA]</scope>
    <source>
        <strain evidence="4">ATCC 20501</strain>
        <strain evidence="2 3">CGMCC 4.3529</strain>
    </source>
</reference>
<evidence type="ECO:0000313" key="2">
    <source>
        <dbReference type="EMBL" id="SFD94133.1"/>
    </source>
</evidence>
<gene>
    <name evidence="1" type="ORF">SAMN02982929_05322</name>
    <name evidence="2" type="ORF">SAMN05216506_107298</name>
</gene>
<dbReference type="AlphaFoldDB" id="A0A1H6E1M5"/>
<evidence type="ECO:0000313" key="4">
    <source>
        <dbReference type="Proteomes" id="UP000236729"/>
    </source>
</evidence>
<dbReference type="Proteomes" id="UP000236729">
    <property type="component" value="Unassembled WGS sequence"/>
</dbReference>
<accession>A0A1I1WL49</accession>
<dbReference type="Proteomes" id="UP000199690">
    <property type="component" value="Unassembled WGS sequence"/>
</dbReference>
<keyword evidence="3" id="KW-1185">Reference proteome</keyword>
<organism evidence="1 4">
    <name type="scientific">Saccharopolyspora kobensis</name>
    <dbReference type="NCBI Taxonomy" id="146035"/>
    <lineage>
        <taxon>Bacteria</taxon>
        <taxon>Bacillati</taxon>
        <taxon>Actinomycetota</taxon>
        <taxon>Actinomycetes</taxon>
        <taxon>Pseudonocardiales</taxon>
        <taxon>Pseudonocardiaceae</taxon>
        <taxon>Saccharopolyspora</taxon>
    </lineage>
</organism>
<dbReference type="EMBL" id="FNVB01000008">
    <property type="protein sequence ID" value="SEG90835.1"/>
    <property type="molecule type" value="Genomic_DNA"/>
</dbReference>
<dbReference type="EMBL" id="FOME01000007">
    <property type="protein sequence ID" value="SFD94133.1"/>
    <property type="molecule type" value="Genomic_DNA"/>
</dbReference>
<evidence type="ECO:0000313" key="3">
    <source>
        <dbReference type="Proteomes" id="UP000199690"/>
    </source>
</evidence>
<name>A0A1H6E1M5_9PSEU</name>